<dbReference type="RefSeq" id="WP_169342696.1">
    <property type="nucleotide sequence ID" value="NZ_JABBJJ010000002.1"/>
</dbReference>
<dbReference type="CDD" id="cd09110">
    <property type="entry name" value="PLDc_CLS_1"/>
    <property type="match status" value="1"/>
</dbReference>
<proteinExistence type="predicted"/>
<dbReference type="SUPFAM" id="SSF56024">
    <property type="entry name" value="Phospholipase D/nuclease"/>
    <property type="match status" value="2"/>
</dbReference>
<dbReference type="GO" id="GO:0016020">
    <property type="term" value="C:membrane"/>
    <property type="evidence" value="ECO:0007669"/>
    <property type="project" value="TreeGrafter"/>
</dbReference>
<evidence type="ECO:0000313" key="2">
    <source>
        <dbReference type="EMBL" id="NMO13419.1"/>
    </source>
</evidence>
<name>A0A848L460_9BACT</name>
<dbReference type="Gene3D" id="3.30.870.10">
    <property type="entry name" value="Endonuclease Chain A"/>
    <property type="match status" value="2"/>
</dbReference>
<dbReference type="SMART" id="SM00155">
    <property type="entry name" value="PLDc"/>
    <property type="match status" value="2"/>
</dbReference>
<dbReference type="PANTHER" id="PTHR21248">
    <property type="entry name" value="CARDIOLIPIN SYNTHASE"/>
    <property type="match status" value="1"/>
</dbReference>
<dbReference type="PROSITE" id="PS50035">
    <property type="entry name" value="PLD"/>
    <property type="match status" value="2"/>
</dbReference>
<organism evidence="2 3">
    <name type="scientific">Pyxidicoccus fallax</name>
    <dbReference type="NCBI Taxonomy" id="394095"/>
    <lineage>
        <taxon>Bacteria</taxon>
        <taxon>Pseudomonadati</taxon>
        <taxon>Myxococcota</taxon>
        <taxon>Myxococcia</taxon>
        <taxon>Myxococcales</taxon>
        <taxon>Cystobacterineae</taxon>
        <taxon>Myxococcaceae</taxon>
        <taxon>Pyxidicoccus</taxon>
    </lineage>
</organism>
<evidence type="ECO:0000259" key="1">
    <source>
        <dbReference type="PROSITE" id="PS50035"/>
    </source>
</evidence>
<evidence type="ECO:0000313" key="3">
    <source>
        <dbReference type="Proteomes" id="UP000518300"/>
    </source>
</evidence>
<sequence length="428" mass="47828">MDEMQELEELLPQAGAHFLDSDRERARHEMQGPFMLPPGPTGFSFALYQSVGVGLMPGHRLELLENGTVFERMLEDIRNAKQSVHILVYIWRPCGVSDRIVEALVERARAGVQCRVVVDPVGSEEVAGDKDFDLQVEKVLTEAGVEVHYYRLLAGKVMGRLLGRTHNKIVVVDGRIGYTGGFGIWKVWEGDGLKPENWRDTSVRVEGPEVLRMQLSFSRHWQEAGGGLLPPSAFPPPDETHVGEECASVGFVDSAGKLGVTDAERMVRLVIAAARERLWIANAYFTPPNAILEQLEEKLRQGVEVRILGPGPVHDVPIIRASQRSTYERLLAAGARIYEYQPSMMHAKTMLVDDWLAVVGSTNLDSLSLNKLGEGSLVISDPEFVRKLQRCWAKDLRHSKEITLENGGRTNPWRRAARRATQLVGRDR</sequence>
<dbReference type="EMBL" id="JABBJJ010000002">
    <property type="protein sequence ID" value="NMO13419.1"/>
    <property type="molecule type" value="Genomic_DNA"/>
</dbReference>
<gene>
    <name evidence="2" type="ORF">HG543_00845</name>
</gene>
<dbReference type="PANTHER" id="PTHR21248:SF22">
    <property type="entry name" value="PHOSPHOLIPASE D"/>
    <property type="match status" value="1"/>
</dbReference>
<keyword evidence="3" id="KW-1185">Reference proteome</keyword>
<reference evidence="2 3" key="1">
    <citation type="submission" date="2020-04" db="EMBL/GenBank/DDBJ databases">
        <title>Draft genome of Pyxidicoccus fallax type strain.</title>
        <authorList>
            <person name="Whitworth D.E."/>
        </authorList>
    </citation>
    <scope>NUCLEOTIDE SEQUENCE [LARGE SCALE GENOMIC DNA]</scope>
    <source>
        <strain evidence="2 3">DSM 14698</strain>
    </source>
</reference>
<dbReference type="GO" id="GO:0008808">
    <property type="term" value="F:cardiolipin synthase activity"/>
    <property type="evidence" value="ECO:0007669"/>
    <property type="project" value="TreeGrafter"/>
</dbReference>
<dbReference type="Proteomes" id="UP000518300">
    <property type="component" value="Unassembled WGS sequence"/>
</dbReference>
<dbReference type="InterPro" id="IPR025202">
    <property type="entry name" value="PLD-like_dom"/>
</dbReference>
<protein>
    <submittedName>
        <fullName evidence="2">Cardiolipin synthase B</fullName>
    </submittedName>
</protein>
<dbReference type="Pfam" id="PF13091">
    <property type="entry name" value="PLDc_2"/>
    <property type="match status" value="2"/>
</dbReference>
<accession>A0A848L460</accession>
<dbReference type="CDD" id="cd09159">
    <property type="entry name" value="PLDc_ybhO_like_2"/>
    <property type="match status" value="1"/>
</dbReference>
<feature type="domain" description="PLD phosphodiesterase" evidence="1">
    <location>
        <begin position="161"/>
        <end position="184"/>
    </location>
</feature>
<dbReference type="AlphaFoldDB" id="A0A848L460"/>
<feature type="domain" description="PLD phosphodiesterase" evidence="1">
    <location>
        <begin position="341"/>
        <end position="368"/>
    </location>
</feature>
<dbReference type="InterPro" id="IPR001736">
    <property type="entry name" value="PLipase_D/transphosphatidylase"/>
</dbReference>
<comment type="caution">
    <text evidence="2">The sequence shown here is derived from an EMBL/GenBank/DDBJ whole genome shotgun (WGS) entry which is preliminary data.</text>
</comment>
<dbReference type="GO" id="GO:0032049">
    <property type="term" value="P:cardiolipin biosynthetic process"/>
    <property type="evidence" value="ECO:0007669"/>
    <property type="project" value="UniProtKB-ARBA"/>
</dbReference>